<dbReference type="EMBL" id="JBDJAW010000016">
    <property type="protein sequence ID" value="MEN3537431.1"/>
    <property type="molecule type" value="Genomic_DNA"/>
</dbReference>
<keyword evidence="3" id="KW-1185">Reference proteome</keyword>
<protein>
    <recommendedName>
        <fullName evidence="4">ParB/Sulfiredoxin domain-containing protein</fullName>
    </recommendedName>
</protein>
<evidence type="ECO:0000256" key="1">
    <source>
        <dbReference type="SAM" id="MobiDB-lite"/>
    </source>
</evidence>
<name>A0ABV0AT00_9ACTN</name>
<proteinExistence type="predicted"/>
<accession>A0ABV0AT00</accession>
<gene>
    <name evidence="2" type="ORF">AAH991_20125</name>
</gene>
<feature type="compositionally biased region" description="Basic and acidic residues" evidence="1">
    <location>
        <begin position="284"/>
        <end position="297"/>
    </location>
</feature>
<feature type="compositionally biased region" description="Pro residues" evidence="1">
    <location>
        <begin position="308"/>
        <end position="322"/>
    </location>
</feature>
<evidence type="ECO:0000313" key="2">
    <source>
        <dbReference type="EMBL" id="MEN3537431.1"/>
    </source>
</evidence>
<dbReference type="Proteomes" id="UP001447516">
    <property type="component" value="Unassembled WGS sequence"/>
</dbReference>
<organism evidence="2 3">
    <name type="scientific">Microbispora maris</name>
    <dbReference type="NCBI Taxonomy" id="3144104"/>
    <lineage>
        <taxon>Bacteria</taxon>
        <taxon>Bacillati</taxon>
        <taxon>Actinomycetota</taxon>
        <taxon>Actinomycetes</taxon>
        <taxon>Streptosporangiales</taxon>
        <taxon>Streptosporangiaceae</taxon>
        <taxon>Microbispora</taxon>
    </lineage>
</organism>
<feature type="region of interest" description="Disordered" evidence="1">
    <location>
        <begin position="259"/>
        <end position="340"/>
    </location>
</feature>
<dbReference type="RefSeq" id="WP_346227404.1">
    <property type="nucleotide sequence ID" value="NZ_JBDJAW010000016.1"/>
</dbReference>
<evidence type="ECO:0008006" key="4">
    <source>
        <dbReference type="Google" id="ProtNLM"/>
    </source>
</evidence>
<comment type="caution">
    <text evidence="2">The sequence shown here is derived from an EMBL/GenBank/DDBJ whole genome shotgun (WGS) entry which is preliminary data.</text>
</comment>
<evidence type="ECO:0000313" key="3">
    <source>
        <dbReference type="Proteomes" id="UP001447516"/>
    </source>
</evidence>
<sequence length="483" mass="53762">MEYKVLPLKRLLLDTLNPRHDPMTGQQDAMHALLAGKGGAQLLRLAEDIAEYGPSPIELPLVIPEGQFFVVVEGNRRIAAMKLLQDPTLARGSKIEQAILELSSRTDSAIELPCVIAESRDEARRWIELRHNGSQLGVGVVGWSPEMQVRFTGIYSGQRGRALRLTDALEAAFADDEEMKGLLQSVKLTRLTTLGRLASDPDFRAVVGLTFKQDKLTSEYPLRAMRPIWLKVMKDLAGSVTVSSLKNKKQRGDYIEKLSGLAPHPEDEPTQSVPPQEESPPPADRPREPAGEPKKGGQETLWEEPSAEPAPDPEPVPSPRPTQPMGDDRGNVSRVSNQRPRPMRLFYGVRLANVGPKAKDVLREAQRIDLHEYPNAGAALIRILVELVIGEAVERLKWEARTELRDRINVCLAKLDPTNKSDRYLPVRRAMSDRDSPFSMRSMQGYLHNAHLPADPLGLRALSETYATLLRDLDAQLESLPRA</sequence>
<reference evidence="2 3" key="1">
    <citation type="submission" date="2024-05" db="EMBL/GenBank/DDBJ databases">
        <title>Microbispora sp.ZYX-F-249.</title>
        <authorList>
            <person name="Xie H."/>
        </authorList>
    </citation>
    <scope>NUCLEOTIDE SEQUENCE [LARGE SCALE GENOMIC DNA]</scope>
    <source>
        <strain evidence="2 3">ZYX-F-249</strain>
    </source>
</reference>